<dbReference type="Gene3D" id="3.40.50.720">
    <property type="entry name" value="NAD(P)-binding Rossmann-like Domain"/>
    <property type="match status" value="1"/>
</dbReference>
<dbReference type="RefSeq" id="WP_148858710.1">
    <property type="nucleotide sequence ID" value="NZ_PHNJ01000007.1"/>
</dbReference>
<dbReference type="GO" id="GO:0000166">
    <property type="term" value="F:nucleotide binding"/>
    <property type="evidence" value="ECO:0007669"/>
    <property type="project" value="InterPro"/>
</dbReference>
<evidence type="ECO:0000259" key="2">
    <source>
        <dbReference type="Pfam" id="PF22725"/>
    </source>
</evidence>
<feature type="domain" description="Gfo/Idh/MocA-like oxidoreductase N-terminal" evidence="1">
    <location>
        <begin position="2"/>
        <end position="119"/>
    </location>
</feature>
<keyword evidence="4" id="KW-1185">Reference proteome</keyword>
<dbReference type="InterPro" id="IPR051450">
    <property type="entry name" value="Gfo/Idh/MocA_Oxidoreductases"/>
</dbReference>
<protein>
    <submittedName>
        <fullName evidence="3">Gfo/Idh/MocA family oxidoreductase</fullName>
    </submittedName>
</protein>
<sequence length="319" mass="35104">MDVACIGAGVMGQRLLDQLDRHDDVAVTAICDLDESTARSVAEQRGATVYTDYERLYRNERLDAVIIAIPSFAHTGQAITAAEQGLDLLVEKPVARTNEKAREIRAAIEDHGVISQSGYLFRYSSLVERAEELIDDRTISLIDGRYWGGVPGREWGRQKEKSGGGNVQLSTHVFDLVRYFGGDVERVAAFGGSRVNLESIDFEDVNSTTMKHENGVVSHVSTNCVTPVGRKLELVGDGFYLELDFTHRRLTGTVDDETIEYESDDSNEALRREADAFVAAVTEQDDTYVRTDYGDAAKTLELTLAANEAIETGDPVSLS</sequence>
<evidence type="ECO:0000313" key="4">
    <source>
        <dbReference type="Proteomes" id="UP000766904"/>
    </source>
</evidence>
<feature type="domain" description="GFO/IDH/MocA-like oxidoreductase" evidence="2">
    <location>
        <begin position="140"/>
        <end position="237"/>
    </location>
</feature>
<proteinExistence type="predicted"/>
<dbReference type="Gene3D" id="3.30.360.10">
    <property type="entry name" value="Dihydrodipicolinate Reductase, domain 2"/>
    <property type="match status" value="1"/>
</dbReference>
<comment type="caution">
    <text evidence="3">The sequence shown here is derived from an EMBL/GenBank/DDBJ whole genome shotgun (WGS) entry which is preliminary data.</text>
</comment>
<dbReference type="InterPro" id="IPR036291">
    <property type="entry name" value="NAD(P)-bd_dom_sf"/>
</dbReference>
<dbReference type="InterPro" id="IPR000683">
    <property type="entry name" value="Gfo/Idh/MocA-like_OxRdtase_N"/>
</dbReference>
<gene>
    <name evidence="3" type="ORF">CV102_14530</name>
</gene>
<dbReference type="Pfam" id="PF22725">
    <property type="entry name" value="GFO_IDH_MocA_C3"/>
    <property type="match status" value="1"/>
</dbReference>
<dbReference type="Pfam" id="PF01408">
    <property type="entry name" value="GFO_IDH_MocA"/>
    <property type="match status" value="1"/>
</dbReference>
<dbReference type="SUPFAM" id="SSF51735">
    <property type="entry name" value="NAD(P)-binding Rossmann-fold domains"/>
    <property type="match status" value="1"/>
</dbReference>
<organism evidence="3 4">
    <name type="scientific">Natronococcus pandeyae</name>
    <dbReference type="NCBI Taxonomy" id="2055836"/>
    <lineage>
        <taxon>Archaea</taxon>
        <taxon>Methanobacteriati</taxon>
        <taxon>Methanobacteriota</taxon>
        <taxon>Stenosarchaea group</taxon>
        <taxon>Halobacteria</taxon>
        <taxon>Halobacteriales</taxon>
        <taxon>Natrialbaceae</taxon>
        <taxon>Natronococcus</taxon>
    </lineage>
</organism>
<dbReference type="Proteomes" id="UP000766904">
    <property type="component" value="Unassembled WGS sequence"/>
</dbReference>
<accession>A0A8J8Q5E4</accession>
<dbReference type="AlphaFoldDB" id="A0A8J8Q5E4"/>
<dbReference type="PANTHER" id="PTHR43377">
    <property type="entry name" value="BILIVERDIN REDUCTASE A"/>
    <property type="match status" value="1"/>
</dbReference>
<evidence type="ECO:0000259" key="1">
    <source>
        <dbReference type="Pfam" id="PF01408"/>
    </source>
</evidence>
<dbReference type="EMBL" id="PHNJ01000007">
    <property type="protein sequence ID" value="TYL37934.1"/>
    <property type="molecule type" value="Genomic_DNA"/>
</dbReference>
<dbReference type="PANTHER" id="PTHR43377:SF1">
    <property type="entry name" value="BILIVERDIN REDUCTASE A"/>
    <property type="match status" value="1"/>
</dbReference>
<dbReference type="OrthoDB" id="282474at2157"/>
<evidence type="ECO:0000313" key="3">
    <source>
        <dbReference type="EMBL" id="TYL37934.1"/>
    </source>
</evidence>
<dbReference type="SUPFAM" id="SSF55347">
    <property type="entry name" value="Glyceraldehyde-3-phosphate dehydrogenase-like, C-terminal domain"/>
    <property type="match status" value="1"/>
</dbReference>
<reference evidence="3" key="1">
    <citation type="submission" date="2017-11" db="EMBL/GenBank/DDBJ databases">
        <authorList>
            <person name="Kajale S.C."/>
            <person name="Sharma A."/>
        </authorList>
    </citation>
    <scope>NUCLEOTIDE SEQUENCE</scope>
    <source>
        <strain evidence="3">LS1_42</strain>
    </source>
</reference>
<name>A0A8J8Q5E4_9EURY</name>
<dbReference type="InterPro" id="IPR055170">
    <property type="entry name" value="GFO_IDH_MocA-like_dom"/>
</dbReference>